<dbReference type="InterPro" id="IPR047112">
    <property type="entry name" value="RecG/Mfd"/>
</dbReference>
<evidence type="ECO:0000256" key="5">
    <source>
        <dbReference type="ARBA" id="ARBA00022806"/>
    </source>
</evidence>
<dbReference type="SMART" id="SM00490">
    <property type="entry name" value="HELICc"/>
    <property type="match status" value="1"/>
</dbReference>
<sequence length="1068" mass="119837">MADSDFYASIREKFAARDSFKTLRGQIGKQKITLTGLNQFGRSLLLAALTSIQDKSIVFITKSEQDQFALHRLMQDLWGIAANIYPPLRSSSLNREEFIENFKTRVTMSEQLAQPKQITIFTGKHLIEPLTAPAASLDLRVDQTIGPTQLVTQLIGLGFERQTKTFQAGEVSQRGEVVDVFPIFGHHPLRITFAGDRIEKIYSFEPINGTKIDSVAQVTLAAIKIKAFAPSLVEHLGEVKDKTIVVLDHTDEIMQSLYEMFVASENTRLATINKALDDLPLVKIEAIASGDIERIDFDFFEPPIYASQMDRLTKDIQKHLSDRWQIGISTDKTKSLTQLLKEADITLDSSPAALAPVAGIGTISPSLQLMLLTDDEIFAITADIKSSATGKQQRLFLAEIARGDYIVHNDHGIGRLLDIQKLQLNGVEREYLIVEYAKGDKLYVPIDQIDKVSKYISVDGRPPQLTRLSSQSWKRVISRIRKESHKFAKELLDLYAKRQLNQGISFNSEELWEKALADTFAFEETPDQESVINEILRDMEKDKPMDRLLVADVGFGKTEVAIRAAFKAITSGYQVAYLAPTTILVEQQYKTFTERLKPFSTRVAALSRFKSKGEQDQVVAQLKLGEVDIVIGTHRLLSKDIKFKNLGLVVIDEEQRFGVAHKEKLKQLRSEVDVLSLTATPIPRTLNLALSGIRDISIIETPPTNRLPIITTVSPYTPDIIQQAVEKEIKRGGQVYFVHNRVQTIDTVQHKLEKLMPEIKFIHAHGQMSERLLAKIMQSFNQNQYDVLIASTIIENGLDNPNVNTLLVDDAGHFGLSQLHQLRGRIGRGKVQAYAYFLYNKGKLSPKALERLKTIQENTELGSGYNISMRDMQIRGAGGVLSREQHGHITAIGLSLYTKLLNKAIEEMRTGNKIDVSDVTIDLPVAAYLPVKYVDAESQRLKIYQTLGVIENTRELEDEFKRIEENHGKLPVEVINLKKLLRLKLAALATQQITSIAAKNLHPSNVAPKYQITIHLATPPKPKMLEPLLKLASHLEVGEKYISFPHTDLASTDWLEALTALIGNIKKT</sequence>
<comment type="function">
    <text evidence="9">Couples transcription and DNA repair by recognizing RNA polymerase (RNAP) stalled at DNA lesions. Mediates ATP-dependent release of RNAP and its truncated transcript from the DNA, and recruitment of nucleotide excision repair machinery to the damaged site.</text>
</comment>
<feature type="domain" description="Helicase C-terminal" evidence="11">
    <location>
        <begin position="720"/>
        <end position="873"/>
    </location>
</feature>
<evidence type="ECO:0000313" key="12">
    <source>
        <dbReference type="EMBL" id="KKW26791.1"/>
    </source>
</evidence>
<name>A0A0G1X736_UNCK3</name>
<comment type="similarity">
    <text evidence="9">In the N-terminal section; belongs to the UvrB family.</text>
</comment>
<comment type="similarity">
    <text evidence="9">In the C-terminal section; belongs to the helicase family. RecG subfamily.</text>
</comment>
<dbReference type="InterPro" id="IPR001650">
    <property type="entry name" value="Helicase_C-like"/>
</dbReference>
<organism evidence="12 13">
    <name type="scientific">candidate division Kazan bacterium GW2011_GWB1_52_7</name>
    <dbReference type="NCBI Taxonomy" id="1620414"/>
    <lineage>
        <taxon>Bacteria</taxon>
        <taxon>Bacteria division Kazan-3B-28</taxon>
    </lineage>
</organism>
<dbReference type="Pfam" id="PF02559">
    <property type="entry name" value="CarD_TRCF_RID"/>
    <property type="match status" value="1"/>
</dbReference>
<evidence type="ECO:0000256" key="7">
    <source>
        <dbReference type="ARBA" id="ARBA00023125"/>
    </source>
</evidence>
<dbReference type="EMBL" id="LCRB01000002">
    <property type="protein sequence ID" value="KKW26791.1"/>
    <property type="molecule type" value="Genomic_DNA"/>
</dbReference>
<dbReference type="Proteomes" id="UP000034913">
    <property type="component" value="Unassembled WGS sequence"/>
</dbReference>
<keyword evidence="5" id="KW-0347">Helicase</keyword>
<dbReference type="InterPro" id="IPR036101">
    <property type="entry name" value="CarD-like/TRCF_RID_sf"/>
</dbReference>
<reference evidence="12 13" key="1">
    <citation type="journal article" date="2015" name="Nature">
        <title>rRNA introns, odd ribosomes, and small enigmatic genomes across a large radiation of phyla.</title>
        <authorList>
            <person name="Brown C.T."/>
            <person name="Hug L.A."/>
            <person name="Thomas B.C."/>
            <person name="Sharon I."/>
            <person name="Castelle C.J."/>
            <person name="Singh A."/>
            <person name="Wilkins M.J."/>
            <person name="Williams K.H."/>
            <person name="Banfield J.F."/>
        </authorList>
    </citation>
    <scope>NUCLEOTIDE SEQUENCE [LARGE SCALE GENOMIC DNA]</scope>
</reference>
<keyword evidence="1 9" id="KW-0963">Cytoplasm</keyword>
<keyword evidence="8 9" id="KW-0234">DNA repair</keyword>
<dbReference type="SUPFAM" id="SSF141259">
    <property type="entry name" value="CarD-like"/>
    <property type="match status" value="1"/>
</dbReference>
<dbReference type="Gene3D" id="3.40.50.300">
    <property type="entry name" value="P-loop containing nucleotide triphosphate hydrolases"/>
    <property type="match status" value="2"/>
</dbReference>
<dbReference type="InterPro" id="IPR003711">
    <property type="entry name" value="CarD-like/TRCF_RID"/>
</dbReference>
<dbReference type="PROSITE" id="PS51194">
    <property type="entry name" value="HELICASE_CTER"/>
    <property type="match status" value="1"/>
</dbReference>
<dbReference type="EC" id="3.6.4.-" evidence="9"/>
<dbReference type="NCBIfam" id="TIGR00580">
    <property type="entry name" value="mfd"/>
    <property type="match status" value="1"/>
</dbReference>
<dbReference type="PATRIC" id="fig|1620414.3.peg.348"/>
<dbReference type="GO" id="GO:0003678">
    <property type="term" value="F:DNA helicase activity"/>
    <property type="evidence" value="ECO:0007669"/>
    <property type="project" value="TreeGrafter"/>
</dbReference>
<dbReference type="SMART" id="SM00982">
    <property type="entry name" value="TRCF"/>
    <property type="match status" value="1"/>
</dbReference>
<dbReference type="InterPro" id="IPR014001">
    <property type="entry name" value="Helicase_ATP-bd"/>
</dbReference>
<comment type="caution">
    <text evidence="12">The sequence shown here is derived from an EMBL/GenBank/DDBJ whole genome shotgun (WGS) entry which is preliminary data.</text>
</comment>
<evidence type="ECO:0000256" key="2">
    <source>
        <dbReference type="ARBA" id="ARBA00022741"/>
    </source>
</evidence>
<dbReference type="InterPro" id="IPR004576">
    <property type="entry name" value="Mfd"/>
</dbReference>
<dbReference type="InterPro" id="IPR011545">
    <property type="entry name" value="DEAD/DEAH_box_helicase_dom"/>
</dbReference>
<keyword evidence="4 9" id="KW-0378">Hydrolase</keyword>
<evidence type="ECO:0000259" key="10">
    <source>
        <dbReference type="PROSITE" id="PS51192"/>
    </source>
</evidence>
<dbReference type="GO" id="GO:0000716">
    <property type="term" value="P:transcription-coupled nucleotide-excision repair, DNA damage recognition"/>
    <property type="evidence" value="ECO:0007669"/>
    <property type="project" value="UniProtKB-UniRule"/>
</dbReference>
<protein>
    <recommendedName>
        <fullName evidence="9">Transcription-repair-coupling factor</fullName>
        <shortName evidence="9">TRCF</shortName>
        <ecNumber evidence="9">3.6.4.-</ecNumber>
    </recommendedName>
</protein>
<dbReference type="Pfam" id="PF17757">
    <property type="entry name" value="UvrB_inter"/>
    <property type="match status" value="1"/>
</dbReference>
<dbReference type="InterPro" id="IPR005118">
    <property type="entry name" value="TRCF_C"/>
</dbReference>
<keyword evidence="7 9" id="KW-0238">DNA-binding</keyword>
<accession>A0A0G1X736</accession>
<evidence type="ECO:0000256" key="4">
    <source>
        <dbReference type="ARBA" id="ARBA00022801"/>
    </source>
</evidence>
<dbReference type="Gene3D" id="2.40.10.170">
    <property type="match status" value="1"/>
</dbReference>
<keyword evidence="3 9" id="KW-0227">DNA damage</keyword>
<keyword evidence="6 9" id="KW-0067">ATP-binding</keyword>
<evidence type="ECO:0000256" key="9">
    <source>
        <dbReference type="HAMAP-Rule" id="MF_00969"/>
    </source>
</evidence>
<dbReference type="Pfam" id="PF00271">
    <property type="entry name" value="Helicase_C"/>
    <property type="match status" value="1"/>
</dbReference>
<dbReference type="Pfam" id="PF03461">
    <property type="entry name" value="TRCF"/>
    <property type="match status" value="1"/>
</dbReference>
<dbReference type="SUPFAM" id="SSF52540">
    <property type="entry name" value="P-loop containing nucleoside triphosphate hydrolases"/>
    <property type="match status" value="3"/>
</dbReference>
<keyword evidence="2 9" id="KW-0547">Nucleotide-binding</keyword>
<dbReference type="Gene3D" id="3.90.1150.50">
    <property type="entry name" value="Transcription-repair-coupling factor, D7 domain"/>
    <property type="match status" value="1"/>
</dbReference>
<dbReference type="AlphaFoldDB" id="A0A0G1X736"/>
<dbReference type="SMART" id="SM01058">
    <property type="entry name" value="CarD_TRCF"/>
    <property type="match status" value="1"/>
</dbReference>
<evidence type="ECO:0000259" key="11">
    <source>
        <dbReference type="PROSITE" id="PS51194"/>
    </source>
</evidence>
<dbReference type="GO" id="GO:0005524">
    <property type="term" value="F:ATP binding"/>
    <property type="evidence" value="ECO:0007669"/>
    <property type="project" value="UniProtKB-UniRule"/>
</dbReference>
<dbReference type="GO" id="GO:0006355">
    <property type="term" value="P:regulation of DNA-templated transcription"/>
    <property type="evidence" value="ECO:0007669"/>
    <property type="project" value="UniProtKB-UniRule"/>
</dbReference>
<evidence type="ECO:0000256" key="6">
    <source>
        <dbReference type="ARBA" id="ARBA00022840"/>
    </source>
</evidence>
<dbReference type="GO" id="GO:0003684">
    <property type="term" value="F:damaged DNA binding"/>
    <property type="evidence" value="ECO:0007669"/>
    <property type="project" value="InterPro"/>
</dbReference>
<evidence type="ECO:0000313" key="13">
    <source>
        <dbReference type="Proteomes" id="UP000034913"/>
    </source>
</evidence>
<dbReference type="GO" id="GO:0005737">
    <property type="term" value="C:cytoplasm"/>
    <property type="evidence" value="ECO:0007669"/>
    <property type="project" value="UniProtKB-SubCell"/>
</dbReference>
<comment type="subcellular location">
    <subcellularLocation>
        <location evidence="9">Cytoplasm</location>
    </subcellularLocation>
</comment>
<evidence type="ECO:0000256" key="3">
    <source>
        <dbReference type="ARBA" id="ARBA00022763"/>
    </source>
</evidence>
<dbReference type="InterPro" id="IPR041471">
    <property type="entry name" value="UvrB_inter"/>
</dbReference>
<proteinExistence type="inferred from homology"/>
<evidence type="ECO:0000256" key="1">
    <source>
        <dbReference type="ARBA" id="ARBA00022490"/>
    </source>
</evidence>
<dbReference type="InterPro" id="IPR027417">
    <property type="entry name" value="P-loop_NTPase"/>
</dbReference>
<dbReference type="HAMAP" id="MF_00969">
    <property type="entry name" value="TRCF"/>
    <property type="match status" value="1"/>
</dbReference>
<evidence type="ECO:0000256" key="8">
    <source>
        <dbReference type="ARBA" id="ARBA00023204"/>
    </source>
</evidence>
<dbReference type="SMART" id="SM00487">
    <property type="entry name" value="DEXDc"/>
    <property type="match status" value="1"/>
</dbReference>
<gene>
    <name evidence="9" type="primary">mfd</name>
    <name evidence="12" type="ORF">VF00_C0002G0116</name>
</gene>
<dbReference type="Gene3D" id="3.30.2060.10">
    <property type="entry name" value="Penicillin-binding protein 1b domain"/>
    <property type="match status" value="1"/>
</dbReference>
<dbReference type="PANTHER" id="PTHR47964:SF1">
    <property type="entry name" value="ATP-DEPENDENT DNA HELICASE HOMOLOG RECG, CHLOROPLASTIC"/>
    <property type="match status" value="1"/>
</dbReference>
<feature type="domain" description="Helicase ATP-binding" evidence="10">
    <location>
        <begin position="538"/>
        <end position="699"/>
    </location>
</feature>
<dbReference type="CDD" id="cd17991">
    <property type="entry name" value="DEXHc_TRCF"/>
    <property type="match status" value="1"/>
</dbReference>
<dbReference type="Pfam" id="PF00270">
    <property type="entry name" value="DEAD"/>
    <property type="match status" value="1"/>
</dbReference>
<dbReference type="PROSITE" id="PS51192">
    <property type="entry name" value="HELICASE_ATP_BIND_1"/>
    <property type="match status" value="1"/>
</dbReference>
<dbReference type="GO" id="GO:0016787">
    <property type="term" value="F:hydrolase activity"/>
    <property type="evidence" value="ECO:0007669"/>
    <property type="project" value="UniProtKB-KW"/>
</dbReference>
<dbReference type="PANTHER" id="PTHR47964">
    <property type="entry name" value="ATP-DEPENDENT DNA HELICASE HOMOLOG RECG, CHLOROPLASTIC"/>
    <property type="match status" value="1"/>
</dbReference>
<dbReference type="InterPro" id="IPR037235">
    <property type="entry name" value="TRCF-like_C_D7"/>
</dbReference>
<dbReference type="SUPFAM" id="SSF143517">
    <property type="entry name" value="TRCF domain-like"/>
    <property type="match status" value="1"/>
</dbReference>